<protein>
    <submittedName>
        <fullName evidence="1">Uncharacterized protein</fullName>
    </submittedName>
</protein>
<proteinExistence type="predicted"/>
<organism evidence="1 2">
    <name type="scientific">Entomophthora muscae</name>
    <dbReference type="NCBI Taxonomy" id="34485"/>
    <lineage>
        <taxon>Eukaryota</taxon>
        <taxon>Fungi</taxon>
        <taxon>Fungi incertae sedis</taxon>
        <taxon>Zoopagomycota</taxon>
        <taxon>Entomophthoromycotina</taxon>
        <taxon>Entomophthoromycetes</taxon>
        <taxon>Entomophthorales</taxon>
        <taxon>Entomophthoraceae</taxon>
        <taxon>Entomophthora</taxon>
    </lineage>
</organism>
<evidence type="ECO:0000313" key="1">
    <source>
        <dbReference type="EMBL" id="KAJ9073668.1"/>
    </source>
</evidence>
<gene>
    <name evidence="1" type="ORF">DSO57_1013698</name>
</gene>
<name>A0ACC2TGH4_9FUNG</name>
<keyword evidence="2" id="KW-1185">Reference proteome</keyword>
<accession>A0ACC2TGH4</accession>
<evidence type="ECO:0000313" key="2">
    <source>
        <dbReference type="Proteomes" id="UP001165960"/>
    </source>
</evidence>
<sequence length="87" mass="9619">MATSLQSIPTYFTGATKGEAVRNRFASLEVWVGTPGKFQREDLAQESHLHLDPVLFASPTHNQRGDVKLQLLQACRTLVPVFPGNRA</sequence>
<dbReference type="Proteomes" id="UP001165960">
    <property type="component" value="Unassembled WGS sequence"/>
</dbReference>
<reference evidence="1" key="1">
    <citation type="submission" date="2022-04" db="EMBL/GenBank/DDBJ databases">
        <title>Genome of the entomopathogenic fungus Entomophthora muscae.</title>
        <authorList>
            <person name="Elya C."/>
            <person name="Lovett B.R."/>
            <person name="Lee E."/>
            <person name="Macias A.M."/>
            <person name="Hajek A.E."/>
            <person name="De Bivort B.L."/>
            <person name="Kasson M.T."/>
            <person name="De Fine Licht H.H."/>
            <person name="Stajich J.E."/>
        </authorList>
    </citation>
    <scope>NUCLEOTIDE SEQUENCE</scope>
    <source>
        <strain evidence="1">Berkeley</strain>
    </source>
</reference>
<comment type="caution">
    <text evidence="1">The sequence shown here is derived from an EMBL/GenBank/DDBJ whole genome shotgun (WGS) entry which is preliminary data.</text>
</comment>
<dbReference type="EMBL" id="QTSX02002891">
    <property type="protein sequence ID" value="KAJ9073668.1"/>
    <property type="molecule type" value="Genomic_DNA"/>
</dbReference>